<evidence type="ECO:0000259" key="1">
    <source>
        <dbReference type="Pfam" id="PF20285"/>
    </source>
</evidence>
<proteinExistence type="predicted"/>
<name>A0ABV3ZJX1_9BACT</name>
<feature type="domain" description="ABC-three component systems C-terminal" evidence="1">
    <location>
        <begin position="75"/>
        <end position="187"/>
    </location>
</feature>
<keyword evidence="3" id="KW-1185">Reference proteome</keyword>
<dbReference type="RefSeq" id="WP_369331602.1">
    <property type="nucleotide sequence ID" value="NZ_JAULBC010000008.1"/>
</dbReference>
<dbReference type="Pfam" id="PF20285">
    <property type="entry name" value="CTD9"/>
    <property type="match status" value="1"/>
</dbReference>
<comment type="caution">
    <text evidence="2">The sequence shown here is derived from an EMBL/GenBank/DDBJ whole genome shotgun (WGS) entry which is preliminary data.</text>
</comment>
<protein>
    <recommendedName>
        <fullName evidence="1">ABC-three component systems C-terminal domain-containing protein</fullName>
    </recommendedName>
</protein>
<gene>
    <name evidence="2" type="ORF">QTN47_21950</name>
</gene>
<organism evidence="2 3">
    <name type="scientific">Danxiaibacter flavus</name>
    <dbReference type="NCBI Taxonomy" id="3049108"/>
    <lineage>
        <taxon>Bacteria</taxon>
        <taxon>Pseudomonadati</taxon>
        <taxon>Bacteroidota</taxon>
        <taxon>Chitinophagia</taxon>
        <taxon>Chitinophagales</taxon>
        <taxon>Chitinophagaceae</taxon>
        <taxon>Danxiaibacter</taxon>
    </lineage>
</organism>
<reference evidence="2 3" key="1">
    <citation type="submission" date="2023-07" db="EMBL/GenBank/DDBJ databases">
        <authorList>
            <person name="Lian W.-H."/>
        </authorList>
    </citation>
    <scope>NUCLEOTIDE SEQUENCE [LARGE SCALE GENOMIC DNA]</scope>
    <source>
        <strain evidence="2 3">SYSU DXS3180</strain>
    </source>
</reference>
<dbReference type="EMBL" id="JAULBC010000008">
    <property type="protein sequence ID" value="MEX6690189.1"/>
    <property type="molecule type" value="Genomic_DNA"/>
</dbReference>
<dbReference type="InterPro" id="IPR046911">
    <property type="entry name" value="ABC-3C_CTD9"/>
</dbReference>
<evidence type="ECO:0000313" key="3">
    <source>
        <dbReference type="Proteomes" id="UP001560573"/>
    </source>
</evidence>
<dbReference type="Proteomes" id="UP001560573">
    <property type="component" value="Unassembled WGS sequence"/>
</dbReference>
<accession>A0ABV3ZJX1</accession>
<evidence type="ECO:0000313" key="2">
    <source>
        <dbReference type="EMBL" id="MEX6690189.1"/>
    </source>
</evidence>
<sequence length="189" mass="22237">MPDEIVKVDNSEIGGDIAGRDIDKSKHYHYSGSKASYMKILSDKFKNEQQENQQLSTFIEDLDYYYNKKQDDIIDLKTKLLKGNRQDLIDFAIDFKDRYHRKLFHYQFSEAAQTILLHLLAEVQSRFINEIYPLICRNEDPDTINSMITERLIEPIKEQLDENLLGITAQHINGMLYFLTGNCHIKWTK</sequence>